<proteinExistence type="predicted"/>
<dbReference type="GO" id="GO:0008237">
    <property type="term" value="F:metallopeptidase activity"/>
    <property type="evidence" value="ECO:0007669"/>
    <property type="project" value="UniProtKB-KW"/>
</dbReference>
<keyword evidence="2" id="KW-0378">Hydrolase</keyword>
<feature type="transmembrane region" description="Helical" evidence="1">
    <location>
        <begin position="81"/>
        <end position="106"/>
    </location>
</feature>
<gene>
    <name evidence="2" type="ORF">GCM10011385_37220</name>
</gene>
<evidence type="ECO:0000313" key="3">
    <source>
        <dbReference type="Proteomes" id="UP000636264"/>
    </source>
</evidence>
<dbReference type="PANTHER" id="PTHR35864:SF1">
    <property type="entry name" value="ZINC METALLOPROTEASE YWHC-RELATED"/>
    <property type="match status" value="1"/>
</dbReference>
<feature type="transmembrane region" description="Helical" evidence="1">
    <location>
        <begin position="54"/>
        <end position="74"/>
    </location>
</feature>
<sequence>MFDLTLSMLVMRVLAALIIIGVHGFALAAAAKLLGDGQAGDRLSVSPFGHVDLLGLLAFLLFGFGWILPVPMNFKRIRGGVWAVPLVLVAGLAPVLLIAALAVYLLPWASVSFSYSTAPMVVAFLGILARLSIGFVLLNLLPVPPFSLGQLLVACREDWRESAKRFHFAFAIIALLLGYAVQPWIAGAVDAVAHTFFGDISLLSRAR</sequence>
<feature type="transmembrane region" description="Helical" evidence="1">
    <location>
        <begin position="166"/>
        <end position="185"/>
    </location>
</feature>
<dbReference type="InterPro" id="IPR052348">
    <property type="entry name" value="Metallopeptidase_M50B"/>
</dbReference>
<protein>
    <submittedName>
        <fullName evidence="2">Zinc metalloprotease</fullName>
    </submittedName>
</protein>
<keyword evidence="1" id="KW-1133">Transmembrane helix</keyword>
<keyword evidence="2" id="KW-0482">Metalloprotease</keyword>
<keyword evidence="3" id="KW-1185">Reference proteome</keyword>
<dbReference type="PANTHER" id="PTHR35864">
    <property type="entry name" value="ZINC METALLOPROTEASE MJ0611-RELATED"/>
    <property type="match status" value="1"/>
</dbReference>
<feature type="transmembrane region" description="Helical" evidence="1">
    <location>
        <begin position="118"/>
        <end position="141"/>
    </location>
</feature>
<organism evidence="2 3">
    <name type="scientific">Nitratireductor aestuarii</name>
    <dbReference type="NCBI Taxonomy" id="1735103"/>
    <lineage>
        <taxon>Bacteria</taxon>
        <taxon>Pseudomonadati</taxon>
        <taxon>Pseudomonadota</taxon>
        <taxon>Alphaproteobacteria</taxon>
        <taxon>Hyphomicrobiales</taxon>
        <taxon>Phyllobacteriaceae</taxon>
        <taxon>Nitratireductor</taxon>
    </lineage>
</organism>
<comment type="caution">
    <text evidence="2">The sequence shown here is derived from an EMBL/GenBank/DDBJ whole genome shotgun (WGS) entry which is preliminary data.</text>
</comment>
<accession>A0A916S1X3</accession>
<reference evidence="2" key="1">
    <citation type="journal article" date="2014" name="Int. J. Syst. Evol. Microbiol.">
        <title>Complete genome sequence of Corynebacterium casei LMG S-19264T (=DSM 44701T), isolated from a smear-ripened cheese.</title>
        <authorList>
            <consortium name="US DOE Joint Genome Institute (JGI-PGF)"/>
            <person name="Walter F."/>
            <person name="Albersmeier A."/>
            <person name="Kalinowski J."/>
            <person name="Ruckert C."/>
        </authorList>
    </citation>
    <scope>NUCLEOTIDE SEQUENCE</scope>
    <source>
        <strain evidence="2">CGMCC 1.15320</strain>
    </source>
</reference>
<name>A0A916S1X3_9HYPH</name>
<evidence type="ECO:0000256" key="1">
    <source>
        <dbReference type="SAM" id="Phobius"/>
    </source>
</evidence>
<evidence type="ECO:0000313" key="2">
    <source>
        <dbReference type="EMBL" id="GGA79582.1"/>
    </source>
</evidence>
<keyword evidence="1" id="KW-0472">Membrane</keyword>
<keyword evidence="2" id="KW-0645">Protease</keyword>
<dbReference type="AlphaFoldDB" id="A0A916S1X3"/>
<dbReference type="RefSeq" id="WP_188722621.1">
    <property type="nucleotide sequence ID" value="NZ_BMIF01000016.1"/>
</dbReference>
<dbReference type="EMBL" id="BMIF01000016">
    <property type="protein sequence ID" value="GGA79582.1"/>
    <property type="molecule type" value="Genomic_DNA"/>
</dbReference>
<dbReference type="Proteomes" id="UP000636264">
    <property type="component" value="Unassembled WGS sequence"/>
</dbReference>
<keyword evidence="1" id="KW-0812">Transmembrane</keyword>
<reference evidence="2" key="2">
    <citation type="submission" date="2020-09" db="EMBL/GenBank/DDBJ databases">
        <authorList>
            <person name="Sun Q."/>
            <person name="Zhou Y."/>
        </authorList>
    </citation>
    <scope>NUCLEOTIDE SEQUENCE</scope>
    <source>
        <strain evidence="2">CGMCC 1.15320</strain>
    </source>
</reference>